<feature type="transmembrane region" description="Helical" evidence="5">
    <location>
        <begin position="83"/>
        <end position="104"/>
    </location>
</feature>
<reference evidence="7 8" key="1">
    <citation type="submission" date="2019-07" db="EMBL/GenBank/DDBJ databases">
        <title>Whole genome shotgun sequence of Acetobacter oeni NBRC 105207.</title>
        <authorList>
            <person name="Hosoyama A."/>
            <person name="Uohara A."/>
            <person name="Ohji S."/>
            <person name="Ichikawa N."/>
        </authorList>
    </citation>
    <scope>NUCLEOTIDE SEQUENCE [LARGE SCALE GENOMIC DNA]</scope>
    <source>
        <strain evidence="7 8">NBRC 105207</strain>
    </source>
</reference>
<evidence type="ECO:0000313" key="8">
    <source>
        <dbReference type="Proteomes" id="UP000321746"/>
    </source>
</evidence>
<keyword evidence="2 5" id="KW-0812">Transmembrane</keyword>
<evidence type="ECO:0000256" key="5">
    <source>
        <dbReference type="SAM" id="Phobius"/>
    </source>
</evidence>
<evidence type="ECO:0000256" key="3">
    <source>
        <dbReference type="ARBA" id="ARBA00022989"/>
    </source>
</evidence>
<feature type="transmembrane region" description="Helical" evidence="5">
    <location>
        <begin position="56"/>
        <end position="77"/>
    </location>
</feature>
<dbReference type="GO" id="GO:0016020">
    <property type="term" value="C:membrane"/>
    <property type="evidence" value="ECO:0007669"/>
    <property type="project" value="UniProtKB-SubCell"/>
</dbReference>
<accession>A0A511XHJ3</accession>
<proteinExistence type="predicted"/>
<dbReference type="SUPFAM" id="SSF52091">
    <property type="entry name" value="SpoIIaa-like"/>
    <property type="match status" value="1"/>
</dbReference>
<comment type="caution">
    <text evidence="7">The sequence shown here is derived from an EMBL/GenBank/DDBJ whole genome shotgun (WGS) entry which is preliminary data.</text>
</comment>
<feature type="domain" description="STAS" evidence="6">
    <location>
        <begin position="421"/>
        <end position="536"/>
    </location>
</feature>
<keyword evidence="8" id="KW-1185">Reference proteome</keyword>
<protein>
    <submittedName>
        <fullName evidence="7">SulP family inorganic anion transporter</fullName>
    </submittedName>
</protein>
<dbReference type="InterPro" id="IPR011547">
    <property type="entry name" value="SLC26A/SulP_dom"/>
</dbReference>
<dbReference type="InterPro" id="IPR002645">
    <property type="entry name" value="STAS_dom"/>
</dbReference>
<dbReference type="Pfam" id="PF01740">
    <property type="entry name" value="STAS"/>
    <property type="match status" value="1"/>
</dbReference>
<dbReference type="PANTHER" id="PTHR11814">
    <property type="entry name" value="SULFATE TRANSPORTER"/>
    <property type="match status" value="1"/>
</dbReference>
<feature type="transmembrane region" description="Helical" evidence="5">
    <location>
        <begin position="161"/>
        <end position="179"/>
    </location>
</feature>
<dbReference type="Proteomes" id="UP000321746">
    <property type="component" value="Unassembled WGS sequence"/>
</dbReference>
<dbReference type="InterPro" id="IPR036513">
    <property type="entry name" value="STAS_dom_sf"/>
</dbReference>
<dbReference type="AlphaFoldDB" id="A0A511XHJ3"/>
<evidence type="ECO:0000313" key="7">
    <source>
        <dbReference type="EMBL" id="GEN62417.1"/>
    </source>
</evidence>
<evidence type="ECO:0000256" key="4">
    <source>
        <dbReference type="ARBA" id="ARBA00023136"/>
    </source>
</evidence>
<feature type="transmembrane region" description="Helical" evidence="5">
    <location>
        <begin position="28"/>
        <end position="49"/>
    </location>
</feature>
<keyword evidence="4 5" id="KW-0472">Membrane</keyword>
<feature type="transmembrane region" description="Helical" evidence="5">
    <location>
        <begin position="227"/>
        <end position="248"/>
    </location>
</feature>
<organism evidence="7 8">
    <name type="scientific">Acetobacter oeni</name>
    <dbReference type="NCBI Taxonomy" id="304077"/>
    <lineage>
        <taxon>Bacteria</taxon>
        <taxon>Pseudomonadati</taxon>
        <taxon>Pseudomonadota</taxon>
        <taxon>Alphaproteobacteria</taxon>
        <taxon>Acetobacterales</taxon>
        <taxon>Acetobacteraceae</taxon>
        <taxon>Acetobacter</taxon>
    </lineage>
</organism>
<dbReference type="InterPro" id="IPR001902">
    <property type="entry name" value="SLC26A/SulP_fam"/>
</dbReference>
<evidence type="ECO:0000256" key="1">
    <source>
        <dbReference type="ARBA" id="ARBA00004141"/>
    </source>
</evidence>
<feature type="transmembrane region" description="Helical" evidence="5">
    <location>
        <begin position="369"/>
        <end position="393"/>
    </location>
</feature>
<dbReference type="EMBL" id="BJYG01000005">
    <property type="protein sequence ID" value="GEN62417.1"/>
    <property type="molecule type" value="Genomic_DNA"/>
</dbReference>
<dbReference type="CDD" id="cd07042">
    <property type="entry name" value="STAS_SulP_like_sulfate_transporter"/>
    <property type="match status" value="1"/>
</dbReference>
<keyword evidence="3 5" id="KW-1133">Transmembrane helix</keyword>
<dbReference type="GO" id="GO:0055085">
    <property type="term" value="P:transmembrane transport"/>
    <property type="evidence" value="ECO:0007669"/>
    <property type="project" value="InterPro"/>
</dbReference>
<evidence type="ECO:0000259" key="6">
    <source>
        <dbReference type="PROSITE" id="PS50801"/>
    </source>
</evidence>
<dbReference type="Pfam" id="PF00916">
    <property type="entry name" value="Sulfate_transp"/>
    <property type="match status" value="1"/>
</dbReference>
<feature type="transmembrane region" description="Helical" evidence="5">
    <location>
        <begin position="309"/>
        <end position="325"/>
    </location>
</feature>
<feature type="transmembrane region" description="Helical" evidence="5">
    <location>
        <begin position="186"/>
        <end position="207"/>
    </location>
</feature>
<gene>
    <name evidence="7" type="ORF">AOE01nite_06410</name>
</gene>
<dbReference type="Gene3D" id="3.30.750.24">
    <property type="entry name" value="STAS domain"/>
    <property type="match status" value="1"/>
</dbReference>
<evidence type="ECO:0000256" key="2">
    <source>
        <dbReference type="ARBA" id="ARBA00022692"/>
    </source>
</evidence>
<dbReference type="PROSITE" id="PS50801">
    <property type="entry name" value="STAS"/>
    <property type="match status" value="1"/>
</dbReference>
<sequence length="555" mass="58507">MTAVCRDVLAGITLASVNIPQVLGYTRIAGMPAVTGLYTVLLPPLAFALLGSSKHLVVAADSATAAILASALAPLAAPGSPQYVQMVSVVALLCAAFLLVGRLFRLGFLADFLSRTVLAGFLAGVGIQVSVTMLPEMLGIATASRNPVVILFEMLKNVTHLHELTAGIALLTVLSLVAGRRFLPRVPVPLLVVVASIIASRVLYLGSQGVATIGPVAGGLPDIHLPFIGWDKTVVLLPAAASCVFVIIAQSIATSRSFAGVFHEKTDANADILGLSAANLAAAVSGTFTVNGSPTQTAMAVRSGARSQLAQVTFAAVAFGVLLFLTGPLEYLPRCVLSAVVFLVAVDMIDVRTIRAIRPESPGEFRLALVTAAAVVGIGVQQGIFLAIALSLFRHVRHSYEPHTTVLRQEQDSRGFEADPVAPGEETEPGLLIYRFSADLFYANCIRFEADITTLIDHAPDPVRCIVVDASAMTDIDYSAAEALRGLLSGLKDRGISVWFGRVSPYLMADMTRHRITTVLEPQHFFPTLHKAVNAARAVINGTHQPPLPPPPSVG</sequence>
<feature type="transmembrane region" description="Helical" evidence="5">
    <location>
        <begin position="116"/>
        <end position="141"/>
    </location>
</feature>
<comment type="subcellular location">
    <subcellularLocation>
        <location evidence="1">Membrane</location>
        <topology evidence="1">Multi-pass membrane protein</topology>
    </subcellularLocation>
</comment>
<name>A0A511XHJ3_9PROT</name>